<evidence type="ECO:0000256" key="10">
    <source>
        <dbReference type="ARBA" id="ARBA00044712"/>
    </source>
</evidence>
<protein>
    <recommendedName>
        <fullName evidence="11">mRNA cap guanine-N(7) methyltransferase</fullName>
        <ecNumber evidence="2">2.1.1.56</ecNumber>
    </recommendedName>
    <alternativeName>
        <fullName evidence="8">mRNA (guanine-N(7))-methyltransferase</fullName>
    </alternativeName>
    <alternativeName>
        <fullName evidence="9">mRNA cap methyltransferase</fullName>
    </alternativeName>
</protein>
<dbReference type="CDD" id="cd02440">
    <property type="entry name" value="AdoMet_MTases"/>
    <property type="match status" value="1"/>
</dbReference>
<feature type="compositionally biased region" description="Basic residues" evidence="12">
    <location>
        <begin position="376"/>
        <end position="385"/>
    </location>
</feature>
<feature type="region of interest" description="Disordered" evidence="12">
    <location>
        <begin position="1"/>
        <end position="195"/>
    </location>
</feature>
<evidence type="ECO:0000313" key="14">
    <source>
        <dbReference type="EMBL" id="KAK0534011.1"/>
    </source>
</evidence>
<evidence type="ECO:0000313" key="15">
    <source>
        <dbReference type="Proteomes" id="UP001176521"/>
    </source>
</evidence>
<proteinExistence type="predicted"/>
<feature type="compositionally biased region" description="Basic and acidic residues" evidence="12">
    <location>
        <begin position="66"/>
        <end position="75"/>
    </location>
</feature>
<feature type="compositionally biased region" description="Low complexity" evidence="12">
    <location>
        <begin position="834"/>
        <end position="845"/>
    </location>
</feature>
<feature type="compositionally biased region" description="Basic and acidic residues" evidence="12">
    <location>
        <begin position="711"/>
        <end position="740"/>
    </location>
</feature>
<evidence type="ECO:0000256" key="12">
    <source>
        <dbReference type="SAM" id="MobiDB-lite"/>
    </source>
</evidence>
<feature type="compositionally biased region" description="Low complexity" evidence="12">
    <location>
        <begin position="781"/>
        <end position="791"/>
    </location>
</feature>
<feature type="compositionally biased region" description="Low complexity" evidence="12">
    <location>
        <begin position="1011"/>
        <end position="1033"/>
    </location>
</feature>
<feature type="compositionally biased region" description="Polar residues" evidence="12">
    <location>
        <begin position="242"/>
        <end position="257"/>
    </location>
</feature>
<feature type="region of interest" description="Disordered" evidence="12">
    <location>
        <begin position="711"/>
        <end position="938"/>
    </location>
</feature>
<evidence type="ECO:0000256" key="5">
    <source>
        <dbReference type="ARBA" id="ARBA00022691"/>
    </source>
</evidence>
<name>A0AAN6GES1_9BASI</name>
<feature type="compositionally biased region" description="Low complexity" evidence="12">
    <location>
        <begin position="1044"/>
        <end position="1053"/>
    </location>
</feature>
<dbReference type="Pfam" id="PF03291">
    <property type="entry name" value="mRNA_G-N7_MeTrfase"/>
    <property type="match status" value="1"/>
</dbReference>
<feature type="region of interest" description="Disordered" evidence="12">
    <location>
        <begin position="300"/>
        <end position="416"/>
    </location>
</feature>
<comment type="function">
    <text evidence="1">Responsible for methylating the 5'-cap structure of mRNAs.</text>
</comment>
<feature type="region of interest" description="Disordered" evidence="12">
    <location>
        <begin position="210"/>
        <end position="284"/>
    </location>
</feature>
<comment type="catalytic activity">
    <reaction evidence="10">
        <text>a 5'-end (5'-triphosphoguanosine)-ribonucleoside in mRNA + S-adenosyl-L-methionine = a 5'-end (N(7)-methyl 5'-triphosphoguanosine)-ribonucleoside in mRNA + S-adenosyl-L-homocysteine</text>
        <dbReference type="Rhea" id="RHEA:67008"/>
        <dbReference type="Rhea" id="RHEA-COMP:17166"/>
        <dbReference type="Rhea" id="RHEA-COMP:17167"/>
        <dbReference type="ChEBI" id="CHEBI:57856"/>
        <dbReference type="ChEBI" id="CHEBI:59789"/>
        <dbReference type="ChEBI" id="CHEBI:156461"/>
        <dbReference type="ChEBI" id="CHEBI:167617"/>
        <dbReference type="EC" id="2.1.1.56"/>
    </reaction>
</comment>
<keyword evidence="15" id="KW-1185">Reference proteome</keyword>
<dbReference type="InterPro" id="IPR004971">
    <property type="entry name" value="mRNA_G-N7_MeTrfase_dom"/>
</dbReference>
<feature type="compositionally biased region" description="Low complexity" evidence="12">
    <location>
        <begin position="512"/>
        <end position="548"/>
    </location>
</feature>
<accession>A0AAN6GES1</accession>
<dbReference type="EC" id="2.1.1.56" evidence="2"/>
<evidence type="ECO:0000256" key="8">
    <source>
        <dbReference type="ARBA" id="ARBA00032772"/>
    </source>
</evidence>
<feature type="region of interest" description="Disordered" evidence="12">
    <location>
        <begin position="429"/>
        <end position="586"/>
    </location>
</feature>
<evidence type="ECO:0000256" key="6">
    <source>
        <dbReference type="ARBA" id="ARBA00022884"/>
    </source>
</evidence>
<feature type="compositionally biased region" description="Low complexity" evidence="12">
    <location>
        <begin position="888"/>
        <end position="898"/>
    </location>
</feature>
<keyword evidence="5" id="KW-0949">S-adenosyl-L-methionine</keyword>
<keyword evidence="7" id="KW-0507">mRNA processing</keyword>
<feature type="domain" description="MRNA cap 0 methyltransferase" evidence="13">
    <location>
        <begin position="1142"/>
        <end position="1422"/>
    </location>
</feature>
<organism evidence="14 15">
    <name type="scientific">Tilletia horrida</name>
    <dbReference type="NCBI Taxonomy" id="155126"/>
    <lineage>
        <taxon>Eukaryota</taxon>
        <taxon>Fungi</taxon>
        <taxon>Dikarya</taxon>
        <taxon>Basidiomycota</taxon>
        <taxon>Ustilaginomycotina</taxon>
        <taxon>Exobasidiomycetes</taxon>
        <taxon>Tilletiales</taxon>
        <taxon>Tilletiaceae</taxon>
        <taxon>Tilletia</taxon>
    </lineage>
</organism>
<evidence type="ECO:0000256" key="9">
    <source>
        <dbReference type="ARBA" id="ARBA00033387"/>
    </source>
</evidence>
<dbReference type="PANTHER" id="PTHR12189">
    <property type="entry name" value="MRNA GUANINE-7- METHYLTRANSFERASE"/>
    <property type="match status" value="1"/>
</dbReference>
<dbReference type="SUPFAM" id="SSF53335">
    <property type="entry name" value="S-adenosyl-L-methionine-dependent methyltransferases"/>
    <property type="match status" value="1"/>
</dbReference>
<dbReference type="Proteomes" id="UP001176521">
    <property type="component" value="Unassembled WGS sequence"/>
</dbReference>
<dbReference type="InterPro" id="IPR029063">
    <property type="entry name" value="SAM-dependent_MTases_sf"/>
</dbReference>
<feature type="compositionally biased region" description="Low complexity" evidence="12">
    <location>
        <begin position="386"/>
        <end position="403"/>
    </location>
</feature>
<evidence type="ECO:0000256" key="11">
    <source>
        <dbReference type="ARBA" id="ARBA00049739"/>
    </source>
</evidence>
<evidence type="ECO:0000256" key="3">
    <source>
        <dbReference type="ARBA" id="ARBA00022603"/>
    </source>
</evidence>
<sequence length="1424" mass="149317">MAGFNDILNPAPRSSGRSSNGHGSSEQQQQQQHQQQQQQQQYYQQQQQQQHQHQRRPSLSPANSYEDVHHGEQAHHGSYQHQRQQRPGSSSRRSHASIDMSLDISQANAAAASRPSHIPMPSPSGGMSRTSISNLLGDSVESPRSRLIASGASSPADDNRRALHPHWPPGSGPASAPPGTETATPSAGVAGHGMSFLLNHGTAGAVVVERKNSRSASSSSSHGPPPGGGTHLGPPGAMVTPGPSSTADTALGRTTSAPAAIPGSPSGSISEASTGGGTAATPGGRTFVNRIFGFFRNKEGAVSPQTQPAIPPHMGGAGPSGAAAAPPPPLPPGASSSRMPYNHSPSGGSLLSLPMTPGTPHSPAEHHPYPAAQAHPYHHSQHPQPHHSQGLPPSGYSTGTSGEYSRRPLPPAGYVDGVEYSPTLVVHNGHQHQHQHGPHPSYHPPAHHNHHHPAATNRASLSPTAVVQGLPPPGATGQYPPSADQLGQRMHPHPPHLAPGAGSDMSPPPVPASTARTAGAAAKRSASTSSLAVPEASEGASSAAAAVGGASGSKKRSRTANRGSATPASSRPTSPTDSLSVAPSPAVQGQPASVAAAADVAASAAPVAAAAVLPPELRDPKVNIKRLPPPKFANLNTTSPGAQIGALGGGAGVLGGIENPSPRTPIAPKDWMSSGMISAAVGLATGLDGGAGAAAATAAATAALKIKEQEEKEKQQRALERQKEKEKEKASAVVDGHAEGPKQSAGGGRRKSSSASTKRNSDATAVAAAAGAPEADETRSRAASSSGGSSALKKAGWVPYTGEAAEEGSASAVRTPTAKKKRENSTSSGNAQTAAAAAAGAGADADPMDTEPDPTVSADSPVVARPRTSSAGGPLDSNPYSFTPKQRTASTSSAATTSLSQRRLTMEHIQGSSAPAPPPQPVKIENPIPYDPHRRTPRTTIRRPIYPHEIEEIKARHRNPLRWKYEEEMAGLVNSTANGSSDARARAGTEGSRNGSGSGHGNGNGNGNGHGPARTGAAATAPSRTASSAGLPSRPGPPPPLPSHLPASTSTSANDHHSPSAGKRKREENGYDGGAGGERGSRERERDSGMYDERGRERDRNHEPAAKRRPGTGGITKGPDNNEVSEHYNSRKEVGVIARKDSKIYPLKKFNNWAKNLLIQRFSNDGCRVLDMGCGKGGDLNKWARARASTLIMIDIAGMSVGQAETRYREQRHRYEAEFYTFDCFARALSDVVPTATLAPKFDNITLQFCMHYGWASVAKARCLLENVSRYLRPGGHFIGTIPDADNLLQRLNSLKGDELTFGNEYYHVTFEQKERQPPFGNKYWFFLEDAVDEVPEYVVDWEQFESLAAEFGLRLVYRRTFAQMYHDAAMADGNSHLADRESREDLIRMGVKMPRYEGDVPMQKDLWDAVCLYLGFAFQRVED</sequence>
<keyword evidence="3 14" id="KW-0489">Methyltransferase</keyword>
<dbReference type="PANTHER" id="PTHR12189:SF2">
    <property type="entry name" value="MRNA CAP GUANINE-N7 METHYLTRANSFERASE"/>
    <property type="match status" value="1"/>
</dbReference>
<feature type="compositionally biased region" description="Basic and acidic residues" evidence="12">
    <location>
        <begin position="1079"/>
        <end position="1106"/>
    </location>
</feature>
<feature type="compositionally biased region" description="Polar residues" evidence="12">
    <location>
        <begin position="125"/>
        <end position="136"/>
    </location>
</feature>
<evidence type="ECO:0000259" key="13">
    <source>
        <dbReference type="PROSITE" id="PS51562"/>
    </source>
</evidence>
<feature type="compositionally biased region" description="Low complexity" evidence="12">
    <location>
        <begin position="344"/>
        <end position="358"/>
    </location>
</feature>
<dbReference type="GO" id="GO:0004482">
    <property type="term" value="F:mRNA 5'-cap (guanine-N7-)-methyltransferase activity"/>
    <property type="evidence" value="ECO:0007669"/>
    <property type="project" value="UniProtKB-EC"/>
</dbReference>
<feature type="compositionally biased region" description="Low complexity" evidence="12">
    <location>
        <begin position="266"/>
        <end position="284"/>
    </location>
</feature>
<keyword evidence="4 14" id="KW-0808">Transferase</keyword>
<dbReference type="Gene3D" id="3.40.50.150">
    <property type="entry name" value="Vaccinia Virus protein VP39"/>
    <property type="match status" value="1"/>
</dbReference>
<evidence type="ECO:0000256" key="4">
    <source>
        <dbReference type="ARBA" id="ARBA00022679"/>
    </source>
</evidence>
<dbReference type="GO" id="GO:0005634">
    <property type="term" value="C:nucleus"/>
    <property type="evidence" value="ECO:0007669"/>
    <property type="project" value="TreeGrafter"/>
</dbReference>
<dbReference type="InterPro" id="IPR039753">
    <property type="entry name" value="RG7MT1"/>
</dbReference>
<feature type="compositionally biased region" description="Gly residues" evidence="12">
    <location>
        <begin position="994"/>
        <end position="1010"/>
    </location>
</feature>
<dbReference type="GO" id="GO:0003723">
    <property type="term" value="F:RNA binding"/>
    <property type="evidence" value="ECO:0007669"/>
    <property type="project" value="UniProtKB-KW"/>
</dbReference>
<keyword evidence="6" id="KW-0694">RNA-binding</keyword>
<dbReference type="EMBL" id="JAPDMQ010000125">
    <property type="protein sequence ID" value="KAK0534011.1"/>
    <property type="molecule type" value="Genomic_DNA"/>
</dbReference>
<feature type="compositionally biased region" description="Polar residues" evidence="12">
    <location>
        <begin position="878"/>
        <end position="887"/>
    </location>
</feature>
<feature type="compositionally biased region" description="Low complexity" evidence="12">
    <location>
        <begin position="753"/>
        <end position="773"/>
    </location>
</feature>
<dbReference type="PROSITE" id="PS51562">
    <property type="entry name" value="RNA_CAP0_MT"/>
    <property type="match status" value="1"/>
</dbReference>
<feature type="region of interest" description="Disordered" evidence="12">
    <location>
        <begin position="974"/>
        <end position="1128"/>
    </location>
</feature>
<reference evidence="14" key="1">
    <citation type="journal article" date="2023" name="PhytoFront">
        <title>Draft Genome Resources of Seven Strains of Tilletia horrida, Causal Agent of Kernel Smut of Rice.</title>
        <authorList>
            <person name="Khanal S."/>
            <person name="Antony Babu S."/>
            <person name="Zhou X.G."/>
        </authorList>
    </citation>
    <scope>NUCLEOTIDE SEQUENCE</scope>
    <source>
        <strain evidence="14">TX3</strain>
    </source>
</reference>
<evidence type="ECO:0000256" key="2">
    <source>
        <dbReference type="ARBA" id="ARBA00011926"/>
    </source>
</evidence>
<evidence type="ECO:0000256" key="1">
    <source>
        <dbReference type="ARBA" id="ARBA00003378"/>
    </source>
</evidence>
<feature type="compositionally biased region" description="Low complexity" evidence="12">
    <location>
        <begin position="13"/>
        <end position="51"/>
    </location>
</feature>
<feature type="compositionally biased region" description="Low complexity" evidence="12">
    <location>
        <begin position="564"/>
        <end position="578"/>
    </location>
</feature>
<comment type="caution">
    <text evidence="14">The sequence shown here is derived from an EMBL/GenBank/DDBJ whole genome shotgun (WGS) entry which is preliminary data.</text>
</comment>
<evidence type="ECO:0000256" key="7">
    <source>
        <dbReference type="ARBA" id="ARBA00023042"/>
    </source>
</evidence>
<gene>
    <name evidence="14" type="primary">ABD1</name>
    <name evidence="14" type="ORF">OC842_002784</name>
</gene>
<keyword evidence="7" id="KW-0506">mRNA capping</keyword>
<feature type="compositionally biased region" description="Low complexity" evidence="12">
    <location>
        <begin position="80"/>
        <end position="91"/>
    </location>
</feature>
<feature type="compositionally biased region" description="Pro residues" evidence="12">
    <location>
        <begin position="1034"/>
        <end position="1043"/>
    </location>
</feature>